<evidence type="ECO:0000313" key="3">
    <source>
        <dbReference type="EMBL" id="GAA3365494.1"/>
    </source>
</evidence>
<feature type="signal peptide" evidence="2">
    <location>
        <begin position="1"/>
        <end position="29"/>
    </location>
</feature>
<reference evidence="4" key="1">
    <citation type="journal article" date="2019" name="Int. J. Syst. Evol. Microbiol.">
        <title>The Global Catalogue of Microorganisms (GCM) 10K type strain sequencing project: providing services to taxonomists for standard genome sequencing and annotation.</title>
        <authorList>
            <consortium name="The Broad Institute Genomics Platform"/>
            <consortium name="The Broad Institute Genome Sequencing Center for Infectious Disease"/>
            <person name="Wu L."/>
            <person name="Ma J."/>
        </authorList>
    </citation>
    <scope>NUCLEOTIDE SEQUENCE [LARGE SCALE GENOMIC DNA]</scope>
    <source>
        <strain evidence="4">JCM 9687</strain>
    </source>
</reference>
<feature type="region of interest" description="Disordered" evidence="1">
    <location>
        <begin position="109"/>
        <end position="133"/>
    </location>
</feature>
<dbReference type="InterPro" id="IPR006311">
    <property type="entry name" value="TAT_signal"/>
</dbReference>
<dbReference type="RefSeq" id="WP_225043684.1">
    <property type="nucleotide sequence ID" value="NZ_BAAAYK010000038.1"/>
</dbReference>
<feature type="chain" id="PRO_5045512659" evidence="2">
    <location>
        <begin position="30"/>
        <end position="133"/>
    </location>
</feature>
<gene>
    <name evidence="3" type="ORF">GCM10020366_65620</name>
</gene>
<dbReference type="EMBL" id="BAAAYK010000038">
    <property type="protein sequence ID" value="GAA3365494.1"/>
    <property type="molecule type" value="Genomic_DNA"/>
</dbReference>
<sequence length="133" mass="13014">MGMKNSVRRISVGAAALLGGALLAGTVGAAAASAAEPGAVQFCAQGDYAAYVDIHSVDLGDGTLSPGMLSTVQEPGQCWESDLGSIGPDAPVDVWGIRADGSTFHVGASTVDPGSGTGLGAQGTAANPSLAQW</sequence>
<protein>
    <submittedName>
        <fullName evidence="3">Uncharacterized protein</fullName>
    </submittedName>
</protein>
<keyword evidence="2" id="KW-0732">Signal</keyword>
<evidence type="ECO:0000313" key="4">
    <source>
        <dbReference type="Proteomes" id="UP001500483"/>
    </source>
</evidence>
<dbReference type="Proteomes" id="UP001500483">
    <property type="component" value="Unassembled WGS sequence"/>
</dbReference>
<evidence type="ECO:0000256" key="2">
    <source>
        <dbReference type="SAM" id="SignalP"/>
    </source>
</evidence>
<keyword evidence="4" id="KW-1185">Reference proteome</keyword>
<comment type="caution">
    <text evidence="3">The sequence shown here is derived from an EMBL/GenBank/DDBJ whole genome shotgun (WGS) entry which is preliminary data.</text>
</comment>
<feature type="compositionally biased region" description="Polar residues" evidence="1">
    <location>
        <begin position="124"/>
        <end position="133"/>
    </location>
</feature>
<dbReference type="PROSITE" id="PS51318">
    <property type="entry name" value="TAT"/>
    <property type="match status" value="1"/>
</dbReference>
<proteinExistence type="predicted"/>
<organism evidence="3 4">
    <name type="scientific">Saccharopolyspora gregorii</name>
    <dbReference type="NCBI Taxonomy" id="33914"/>
    <lineage>
        <taxon>Bacteria</taxon>
        <taxon>Bacillati</taxon>
        <taxon>Actinomycetota</taxon>
        <taxon>Actinomycetes</taxon>
        <taxon>Pseudonocardiales</taxon>
        <taxon>Pseudonocardiaceae</taxon>
        <taxon>Saccharopolyspora</taxon>
    </lineage>
</organism>
<name>A0ABP6S1L7_9PSEU</name>
<accession>A0ABP6S1L7</accession>
<evidence type="ECO:0000256" key="1">
    <source>
        <dbReference type="SAM" id="MobiDB-lite"/>
    </source>
</evidence>